<evidence type="ECO:0000313" key="1">
    <source>
        <dbReference type="EMBL" id="MFO2477272.1"/>
    </source>
</evidence>
<name>A0ACC7PHW0_9PSED</name>
<accession>A0ACC7PHW0</accession>
<comment type="caution">
    <text evidence="1">The sequence shown here is derived from an EMBL/GenBank/DDBJ whole genome shotgun (WGS) entry which is preliminary data.</text>
</comment>
<reference evidence="1" key="1">
    <citation type="submission" date="2022-11" db="EMBL/GenBank/DDBJ databases">
        <title>Draft genome sequences of strains of Pseudomonas imrae sp. nov.</title>
        <authorList>
            <person name="Salva Serra F."/>
            <person name="Nimje P."/>
            <person name="Moore E.R.B."/>
            <person name="Marathe N.P."/>
        </authorList>
    </citation>
    <scope>NUCLEOTIDE SEQUENCE</scope>
    <source>
        <strain evidence="1">15FMM2</strain>
    </source>
</reference>
<keyword evidence="2" id="KW-1185">Reference proteome</keyword>
<sequence>MHISLPPSQGPQLEEPQLPSANRVSPDPLLPVTLPVIPAANQTTDEQQAHLISELGNLNVQIGDLMLKQPSLESVYQQQLAAAFPDLPHPINPNQIFYNRYREDSEGRKQLLSSDFLSSLLSKLREPGNENYLTQETGAFYREADTLEADKRLSFIGSVVTLTSVLAIAFTKNLNDFWKTREDEQPSPEEQLVALRRQALAHQLALRTVDGTLSAAGRTLADNVLKYPTAAAREQLFAADRRPGVYRLALEDGSEFAAAFIMSATNQIPPIGSVLLYSPGEGFEEYDSLARLNETVAARIAKAESAGKLLVGSLPASARAELNDMPVLAENPAVIGADVITTSIHSLRVRQYFSVRDVLLKETLPMTGELDLAADLTPQLDLSSALAARNLRLVELREPHWLKTVNSQDQSQYKRLETAMIDSNNALIPLLEQISTLTSFAADETDKVLKIQKPAYADVDIDHYKSLVHLRVTSSLPVKVTGYRNERTGTVFICEDPQIDIPQYLDGENLTKGSWDTKSVVDLRTLGSYARRNVEAWSVHQIHRTTSATADIIDTSGKKHGRLGDTDLRALAQQADIDKKYQEYLQSAFSLDGEGSTFATLWQRANAAKMKKYAHESRVNPSAYNLFTFKTPGSGLDWIKAVVEHPDSTTRPPVDRFVIEANLLVLGSALESGRGGQVVNGVAVIQRKNTKPDGVSVLYTPDAPDGMPFRELTSGLAELDNLTVKPEWQAYFTQRMATNDTEELAQIFSDSRSVHRYTLTPITGNFHEFLYSAQLGFQLAHADFRSRSNAEVARESAVNALMFGVEAADFLVDLLPGKRLLSFLRRGIIKGLNNAKKLGRGLPGLIKKTSGDNKASITIGKTSIRPLEPAWINAVEYRLPTPIDPLFDVEAFAQMHNFKLSRKTGAPSFIDNQNNQFIAMRHQDGRYHLYPSYMESGARYVKDPTGNKVDFMVVPGDAKSWKARSERSAMGGGPIMSFLGLRTAEQQVDDDILAAFRVHSTAAEVKEFAVTIKEIDLLQKQQILDSARQKLGVNEVKFRRMLSTPWGFNQRTETELRNTLLRLHVDADIYFHINRSTQFLSTPLSASEKTSLHKKIIRLMGKNNDFSKYIHASIRITDPDTKAEFVGYAFTTKHKKIADKFSLKHKLKTSHNDDTNAFIKEKGHQQTLNKIASDHNLTHEQALEKFLSDPEIQEAHETFITVRFKDRLKKLGIESFSEDFKKSGIPYIALSYGKKTDTASGVKIVDSVTITEFEKNISQFSTPLELSPSRAQTHKIEKPSSTPGAPAVSVQTTTRDPVINIVKSDDLADTQIPLLPDSARTKLEEIIQDIQAGRISRKKIGNFTYVDLPQVETGAGRGKWRAAFEQNGKEDGKDVYFLRGIIDYHGSKLKAWGM</sequence>
<gene>
    <name evidence="1" type="ORF">OOJ96_07610</name>
</gene>
<protein>
    <submittedName>
        <fullName evidence="1">Uncharacterized protein</fullName>
    </submittedName>
</protein>
<evidence type="ECO:0000313" key="2">
    <source>
        <dbReference type="Proteomes" id="UP001637618"/>
    </source>
</evidence>
<organism evidence="1 2">
    <name type="scientific">Pseudomonas imrae</name>
    <dbReference type="NCBI Taxonomy" id="2992837"/>
    <lineage>
        <taxon>Bacteria</taxon>
        <taxon>Pseudomonadati</taxon>
        <taxon>Pseudomonadota</taxon>
        <taxon>Gammaproteobacteria</taxon>
        <taxon>Pseudomonadales</taxon>
        <taxon>Pseudomonadaceae</taxon>
        <taxon>Pseudomonas</taxon>
    </lineage>
</organism>
<dbReference type="EMBL" id="JAPEQY010000005">
    <property type="protein sequence ID" value="MFO2477272.1"/>
    <property type="molecule type" value="Genomic_DNA"/>
</dbReference>
<proteinExistence type="predicted"/>
<dbReference type="Proteomes" id="UP001637618">
    <property type="component" value="Unassembled WGS sequence"/>
</dbReference>